<organism evidence="2 3">
    <name type="scientific">Rhynchophorus ferrugineus</name>
    <name type="common">Red palm weevil</name>
    <name type="synonym">Curculio ferrugineus</name>
    <dbReference type="NCBI Taxonomy" id="354439"/>
    <lineage>
        <taxon>Eukaryota</taxon>
        <taxon>Metazoa</taxon>
        <taxon>Ecdysozoa</taxon>
        <taxon>Arthropoda</taxon>
        <taxon>Hexapoda</taxon>
        <taxon>Insecta</taxon>
        <taxon>Pterygota</taxon>
        <taxon>Neoptera</taxon>
        <taxon>Endopterygota</taxon>
        <taxon>Coleoptera</taxon>
        <taxon>Polyphaga</taxon>
        <taxon>Cucujiformia</taxon>
        <taxon>Curculionidae</taxon>
        <taxon>Dryophthorinae</taxon>
        <taxon>Rhynchophorus</taxon>
    </lineage>
</organism>
<dbReference type="Gene3D" id="2.130.10.10">
    <property type="entry name" value="YVTN repeat-like/Quinoprotein amine dehydrogenase"/>
    <property type="match status" value="1"/>
</dbReference>
<dbReference type="AlphaFoldDB" id="A0A834HT31"/>
<evidence type="ECO:0000313" key="3">
    <source>
        <dbReference type="Proteomes" id="UP000625711"/>
    </source>
</evidence>
<proteinExistence type="predicted"/>
<evidence type="ECO:0000313" key="2">
    <source>
        <dbReference type="EMBL" id="KAF7266599.1"/>
    </source>
</evidence>
<sequence>MYPPKEYLDLEIGVQENGYDVDTDMLGNMYNSCEYKNFELEQKPITEDQLDQFCFDKYHDYIGNSDVPTKTIFNGGVSKKYSNNKSVKQTNTISNHRKKGDKSDDYESDIPLSPESEKKKELCSYLQLMKPTDKKTVMILQNRRSVRVKNLSLMQERRELEKKLKEENLSSLNGHICYDSSNEGTEIKSFNNGKCNGIDNKTKWLKYNGSKQSIISSCYFPKPASYFCDNIFHFDDAFTDWFKNISKKIQEAPSTVNNTSDLHVKTFIMPKVPLELKYRINDFDKFMEESTFLLNSKQFNNCKEIDDIKNIQFKLKTCTKKLKLKVQNVTSRRITRNRPQLISDIIHSLRNRNVRKLSLKKYQKHKIKYKNIKKKKMDHIQAKKQNECNYSRTDQKIITQTEHLCQDSSDIHNFIPDFNSLSNEHQQSLLINAQTSKNQCSLPFFDLCCNSSLEDKKIKKHLVIETPRIIVDSFIMPKADEKQHNGTIEKEVVEKNTETISELHPDNRILESAVIKSNIFNNEDISQERPKVNVFKKDASAKTLHRCLYSARRKSCMNNLEHQDSPSGWTSENFSIKPKKNKHSISISKNNGSVLKAFYLDYNLILCQELLVSFWTQTALGNVLGAQNMWIHKGNVQRLAINNNCVFKESLEMVISIEHNVAYVELWTKEHQSDIREGPVADIFATIYFWKSGQNGLEKKVLQLENINGFADDVQYSVIKSTPRIIVSWHLASNEIENKKTYIHCYHLANDYQTVFSINEFECVEHYVSSLHSIEDCDNVIAGCGENKITLWNMDYGYVVATVEMSEIKSPLSTLWVKCDRGFLFTLQQCVDRELRLIAIHGMNHSWKKLASYVPPEEYDRLKGVCVENGIIIAFYDQGIICWNAHTAETIIDESSTEVGYVSGKYVINVTNDQVNIRHAFTHLLYSDEL</sequence>
<protein>
    <submittedName>
        <fullName evidence="2">Uncharacterized protein</fullName>
    </submittedName>
</protein>
<feature type="region of interest" description="Disordered" evidence="1">
    <location>
        <begin position="83"/>
        <end position="115"/>
    </location>
</feature>
<dbReference type="SUPFAM" id="SSF50978">
    <property type="entry name" value="WD40 repeat-like"/>
    <property type="match status" value="1"/>
</dbReference>
<dbReference type="OrthoDB" id="7853844at2759"/>
<evidence type="ECO:0000256" key="1">
    <source>
        <dbReference type="SAM" id="MobiDB-lite"/>
    </source>
</evidence>
<dbReference type="Proteomes" id="UP000625711">
    <property type="component" value="Unassembled WGS sequence"/>
</dbReference>
<accession>A0A834HT31</accession>
<comment type="caution">
    <text evidence="2">The sequence shown here is derived from an EMBL/GenBank/DDBJ whole genome shotgun (WGS) entry which is preliminary data.</text>
</comment>
<name>A0A834HT31_RHYFE</name>
<gene>
    <name evidence="2" type="ORF">GWI33_020102</name>
</gene>
<dbReference type="InterPro" id="IPR015943">
    <property type="entry name" value="WD40/YVTN_repeat-like_dom_sf"/>
</dbReference>
<keyword evidence="3" id="KW-1185">Reference proteome</keyword>
<dbReference type="InterPro" id="IPR036322">
    <property type="entry name" value="WD40_repeat_dom_sf"/>
</dbReference>
<dbReference type="EMBL" id="JAACXV010014526">
    <property type="protein sequence ID" value="KAF7266599.1"/>
    <property type="molecule type" value="Genomic_DNA"/>
</dbReference>
<reference evidence="2" key="1">
    <citation type="submission" date="2020-08" db="EMBL/GenBank/DDBJ databases">
        <title>Genome sequencing and assembly of the red palm weevil Rhynchophorus ferrugineus.</title>
        <authorList>
            <person name="Dias G.B."/>
            <person name="Bergman C.M."/>
            <person name="Manee M."/>
        </authorList>
    </citation>
    <scope>NUCLEOTIDE SEQUENCE</scope>
    <source>
        <strain evidence="2">AA-2017</strain>
        <tissue evidence="2">Whole larva</tissue>
    </source>
</reference>